<dbReference type="SUPFAM" id="SSF81901">
    <property type="entry name" value="HCP-like"/>
    <property type="match status" value="1"/>
</dbReference>
<accession>A0A645FKQ9</accession>
<proteinExistence type="predicted"/>
<protein>
    <recommendedName>
        <fullName evidence="2">Tetratricopeptide repeat protein</fullName>
    </recommendedName>
</protein>
<evidence type="ECO:0000313" key="1">
    <source>
        <dbReference type="EMBL" id="MPN14246.1"/>
    </source>
</evidence>
<evidence type="ECO:0008006" key="2">
    <source>
        <dbReference type="Google" id="ProtNLM"/>
    </source>
</evidence>
<sequence length="247" mass="27758">MSNDSLNKNADLAAQYKNGLDIVFAQSGAADCVTLENLYRDKVKENSKDLSYLNKVISFFRRVKCTESKVYFDAAVSAHNIQPTAESASALASMSYVSEKYQQAINYYEEATRLSNVKEDKANYQYLIAQIYYSKLNNYPRTKTHALNSLEYNPSNGSAYMIIGLAYAGAKGIYDDPVLAKSVFWAAVDKFYKAKQVDPSLAADVDKLISTYSRYFPSKEDIFFKPELQDGKSFYVGGWIGESTTCR</sequence>
<dbReference type="EMBL" id="VSSQ01060848">
    <property type="protein sequence ID" value="MPN14246.1"/>
    <property type="molecule type" value="Genomic_DNA"/>
</dbReference>
<dbReference type="AlphaFoldDB" id="A0A645FKQ9"/>
<dbReference type="InterPro" id="IPR011990">
    <property type="entry name" value="TPR-like_helical_dom_sf"/>
</dbReference>
<organism evidence="1">
    <name type="scientific">bioreactor metagenome</name>
    <dbReference type="NCBI Taxonomy" id="1076179"/>
    <lineage>
        <taxon>unclassified sequences</taxon>
        <taxon>metagenomes</taxon>
        <taxon>ecological metagenomes</taxon>
    </lineage>
</organism>
<dbReference type="Gene3D" id="1.25.40.10">
    <property type="entry name" value="Tetratricopeptide repeat domain"/>
    <property type="match status" value="1"/>
</dbReference>
<name>A0A645FKQ9_9ZZZZ</name>
<reference evidence="1" key="1">
    <citation type="submission" date="2019-08" db="EMBL/GenBank/DDBJ databases">
        <authorList>
            <person name="Kucharzyk K."/>
            <person name="Murdoch R.W."/>
            <person name="Higgins S."/>
            <person name="Loffler F."/>
        </authorList>
    </citation>
    <scope>NUCLEOTIDE SEQUENCE</scope>
</reference>
<comment type="caution">
    <text evidence="1">The sequence shown here is derived from an EMBL/GenBank/DDBJ whole genome shotgun (WGS) entry which is preliminary data.</text>
</comment>
<gene>
    <name evidence="1" type="ORF">SDC9_161572</name>
</gene>